<dbReference type="PANTHER" id="PTHR43309">
    <property type="entry name" value="5-OXOPROLINASE SUBUNIT C"/>
    <property type="match status" value="1"/>
</dbReference>
<dbReference type="SMART" id="SM00797">
    <property type="entry name" value="AHS2"/>
    <property type="match status" value="1"/>
</dbReference>
<keyword evidence="1" id="KW-0547">Nucleotide-binding</keyword>
<dbReference type="InterPro" id="IPR003778">
    <property type="entry name" value="CT_A_B"/>
</dbReference>
<protein>
    <submittedName>
        <fullName evidence="5">Biotin-dependent carboxyltransferase family protein</fullName>
    </submittedName>
</protein>
<comment type="caution">
    <text evidence="5">The sequence shown here is derived from an EMBL/GenBank/DDBJ whole genome shotgun (WGS) entry which is preliminary data.</text>
</comment>
<keyword evidence="2" id="KW-0378">Hydrolase</keyword>
<gene>
    <name evidence="5" type="ORF">ACFPYN_15655</name>
</gene>
<dbReference type="Proteomes" id="UP001596170">
    <property type="component" value="Unassembled WGS sequence"/>
</dbReference>
<feature type="domain" description="Carboxyltransferase" evidence="4">
    <location>
        <begin position="23"/>
        <end position="320"/>
    </location>
</feature>
<evidence type="ECO:0000259" key="4">
    <source>
        <dbReference type="SMART" id="SM00797"/>
    </source>
</evidence>
<dbReference type="PANTHER" id="PTHR43309:SF5">
    <property type="entry name" value="5-OXOPROLINASE SUBUNIT C"/>
    <property type="match status" value="1"/>
</dbReference>
<dbReference type="SUPFAM" id="SSF50891">
    <property type="entry name" value="Cyclophilin-like"/>
    <property type="match status" value="1"/>
</dbReference>
<evidence type="ECO:0000256" key="3">
    <source>
        <dbReference type="ARBA" id="ARBA00022840"/>
    </source>
</evidence>
<evidence type="ECO:0000313" key="6">
    <source>
        <dbReference type="Proteomes" id="UP001596170"/>
    </source>
</evidence>
<reference evidence="6" key="1">
    <citation type="journal article" date="2019" name="Int. J. Syst. Evol. Microbiol.">
        <title>The Global Catalogue of Microorganisms (GCM) 10K type strain sequencing project: providing services to taxonomists for standard genome sequencing and annotation.</title>
        <authorList>
            <consortium name="The Broad Institute Genomics Platform"/>
            <consortium name="The Broad Institute Genome Sequencing Center for Infectious Disease"/>
            <person name="Wu L."/>
            <person name="Ma J."/>
        </authorList>
    </citation>
    <scope>NUCLEOTIDE SEQUENCE [LARGE SCALE GENOMIC DNA]</scope>
    <source>
        <strain evidence="6">CCUG 54527</strain>
    </source>
</reference>
<dbReference type="RefSeq" id="WP_377735439.1">
    <property type="nucleotide sequence ID" value="NZ_JBHSRI010000025.1"/>
</dbReference>
<name>A0ABW1LCD8_9BACL</name>
<accession>A0ABW1LCD8</accession>
<keyword evidence="6" id="KW-1185">Reference proteome</keyword>
<dbReference type="NCBIfam" id="TIGR00724">
    <property type="entry name" value="urea_amlyse_rel"/>
    <property type="match status" value="1"/>
</dbReference>
<dbReference type="InterPro" id="IPR029000">
    <property type="entry name" value="Cyclophilin-like_dom_sf"/>
</dbReference>
<dbReference type="EMBL" id="JBHSRI010000025">
    <property type="protein sequence ID" value="MFC6040862.1"/>
    <property type="molecule type" value="Genomic_DNA"/>
</dbReference>
<dbReference type="Pfam" id="PF02626">
    <property type="entry name" value="CT_A_B"/>
    <property type="match status" value="1"/>
</dbReference>
<evidence type="ECO:0000256" key="2">
    <source>
        <dbReference type="ARBA" id="ARBA00022801"/>
    </source>
</evidence>
<evidence type="ECO:0000313" key="5">
    <source>
        <dbReference type="EMBL" id="MFC6040862.1"/>
    </source>
</evidence>
<evidence type="ECO:0000256" key="1">
    <source>
        <dbReference type="ARBA" id="ARBA00022741"/>
    </source>
</evidence>
<proteinExistence type="predicted"/>
<organism evidence="5 6">
    <name type="scientific">Paenisporosarcina macmurdoensis</name>
    <dbReference type="NCBI Taxonomy" id="212659"/>
    <lineage>
        <taxon>Bacteria</taxon>
        <taxon>Bacillati</taxon>
        <taxon>Bacillota</taxon>
        <taxon>Bacilli</taxon>
        <taxon>Bacillales</taxon>
        <taxon>Caryophanaceae</taxon>
        <taxon>Paenisporosarcina</taxon>
    </lineage>
</organism>
<sequence>MLQINKDGLQTTIQDLGRRGFQKYGVIVSGVMDPYAHRIANVLVGNPETEATIEITLVGPQLTFLEDCLFALTGGDLSPLLNEVPIKMWRPIFAKKGCKLTFGKPLSGCRTYLAVAGGIAVPEVMDSKSTYLRAGIGGYDGRTLQKGDVVQIGEVSQNSRSFIEKLAAAATDSSFIQVDWTLMTNAIPTYQSQSTVRVTEGRQAPLFDENSQDTFYKEVFQISSDSDRMGYRLKGPQLALNEAKELLSEGVSFGSIQVPPDGQPIILMADRQTTGGYPKIGQVASIDLSKVSQLKPGDSIRFEKVTLEEAQQALLNERRLIAQLTKSITLKFKEGI</sequence>
<dbReference type="Gene3D" id="2.40.100.10">
    <property type="entry name" value="Cyclophilin-like"/>
    <property type="match status" value="1"/>
</dbReference>
<keyword evidence="3" id="KW-0067">ATP-binding</keyword>
<dbReference type="InterPro" id="IPR052708">
    <property type="entry name" value="PxpC"/>
</dbReference>